<keyword evidence="5" id="KW-0552">Olfaction</keyword>
<feature type="transmembrane region" description="Helical" evidence="13">
    <location>
        <begin position="238"/>
        <end position="258"/>
    </location>
</feature>
<accession>A0A8C5MDQ3</accession>
<dbReference type="GO" id="GO:0004930">
    <property type="term" value="F:G protein-coupled receptor activity"/>
    <property type="evidence" value="ECO:0007669"/>
    <property type="project" value="UniProtKB-KW"/>
</dbReference>
<evidence type="ECO:0000256" key="2">
    <source>
        <dbReference type="ARBA" id="ARBA00022475"/>
    </source>
</evidence>
<dbReference type="PANTHER" id="PTHR26451:SF1005">
    <property type="entry name" value="OLFACTORY RECEPTOR 52D1"/>
    <property type="match status" value="1"/>
</dbReference>
<evidence type="ECO:0000256" key="10">
    <source>
        <dbReference type="ARBA" id="ARBA00023170"/>
    </source>
</evidence>
<evidence type="ECO:0000259" key="14">
    <source>
        <dbReference type="PROSITE" id="PS50262"/>
    </source>
</evidence>
<evidence type="ECO:0000256" key="4">
    <source>
        <dbReference type="ARBA" id="ARBA00022692"/>
    </source>
</evidence>
<evidence type="ECO:0000313" key="16">
    <source>
        <dbReference type="Proteomes" id="UP000694569"/>
    </source>
</evidence>
<keyword evidence="12" id="KW-0807">Transducer</keyword>
<dbReference type="GO" id="GO:0004984">
    <property type="term" value="F:olfactory receptor activity"/>
    <property type="evidence" value="ECO:0007669"/>
    <property type="project" value="InterPro"/>
</dbReference>
<evidence type="ECO:0000256" key="1">
    <source>
        <dbReference type="ARBA" id="ARBA00004651"/>
    </source>
</evidence>
<dbReference type="AlphaFoldDB" id="A0A8C5MDQ3"/>
<keyword evidence="3" id="KW-0716">Sensory transduction</keyword>
<dbReference type="InterPro" id="IPR000276">
    <property type="entry name" value="GPCR_Rhodpsn"/>
</dbReference>
<evidence type="ECO:0000313" key="15">
    <source>
        <dbReference type="Ensembl" id="ENSLLEP00000013168.1"/>
    </source>
</evidence>
<organism evidence="15 16">
    <name type="scientific">Leptobrachium leishanense</name>
    <name type="common">Leishan spiny toad</name>
    <dbReference type="NCBI Taxonomy" id="445787"/>
    <lineage>
        <taxon>Eukaryota</taxon>
        <taxon>Metazoa</taxon>
        <taxon>Chordata</taxon>
        <taxon>Craniata</taxon>
        <taxon>Vertebrata</taxon>
        <taxon>Euteleostomi</taxon>
        <taxon>Amphibia</taxon>
        <taxon>Batrachia</taxon>
        <taxon>Anura</taxon>
        <taxon>Pelobatoidea</taxon>
        <taxon>Megophryidae</taxon>
        <taxon>Leptobrachium</taxon>
    </lineage>
</organism>
<evidence type="ECO:0000256" key="12">
    <source>
        <dbReference type="ARBA" id="ARBA00023224"/>
    </source>
</evidence>
<evidence type="ECO:0000256" key="3">
    <source>
        <dbReference type="ARBA" id="ARBA00022606"/>
    </source>
</evidence>
<dbReference type="OrthoDB" id="9885421at2759"/>
<feature type="transmembrane region" description="Helical" evidence="13">
    <location>
        <begin position="24"/>
        <end position="46"/>
    </location>
</feature>
<keyword evidence="2" id="KW-1003">Cell membrane</keyword>
<keyword evidence="8 13" id="KW-0472">Membrane</keyword>
<comment type="subcellular location">
    <subcellularLocation>
        <location evidence="1">Cell membrane</location>
        <topology evidence="1">Multi-pass membrane protein</topology>
    </subcellularLocation>
</comment>
<dbReference type="GO" id="GO:0005549">
    <property type="term" value="F:odorant binding"/>
    <property type="evidence" value="ECO:0007669"/>
    <property type="project" value="TreeGrafter"/>
</dbReference>
<feature type="transmembrane region" description="Helical" evidence="13">
    <location>
        <begin position="97"/>
        <end position="119"/>
    </location>
</feature>
<evidence type="ECO:0000256" key="9">
    <source>
        <dbReference type="ARBA" id="ARBA00023157"/>
    </source>
</evidence>
<dbReference type="InterPro" id="IPR017452">
    <property type="entry name" value="GPCR_Rhodpsn_7TM"/>
</dbReference>
<feature type="transmembrane region" description="Helical" evidence="13">
    <location>
        <begin position="140"/>
        <end position="161"/>
    </location>
</feature>
<evidence type="ECO:0000256" key="13">
    <source>
        <dbReference type="SAM" id="Phobius"/>
    </source>
</evidence>
<evidence type="ECO:0000256" key="6">
    <source>
        <dbReference type="ARBA" id="ARBA00022989"/>
    </source>
</evidence>
<protein>
    <recommendedName>
        <fullName evidence="14">G-protein coupled receptors family 1 profile domain-containing protein</fullName>
    </recommendedName>
</protein>
<dbReference type="PROSITE" id="PS00237">
    <property type="entry name" value="G_PROTEIN_RECEP_F1_1"/>
    <property type="match status" value="1"/>
</dbReference>
<dbReference type="PROSITE" id="PS50262">
    <property type="entry name" value="G_PROTEIN_RECEP_F1_2"/>
    <property type="match status" value="1"/>
</dbReference>
<name>A0A8C5MDQ3_9ANUR</name>
<dbReference type="PANTHER" id="PTHR26451">
    <property type="entry name" value="G_PROTEIN_RECEP_F1_2 DOMAIN-CONTAINING PROTEIN"/>
    <property type="match status" value="1"/>
</dbReference>
<keyword evidence="16" id="KW-1185">Reference proteome</keyword>
<dbReference type="Gene3D" id="1.20.1070.10">
    <property type="entry name" value="Rhodopsin 7-helix transmembrane proteins"/>
    <property type="match status" value="1"/>
</dbReference>
<dbReference type="InterPro" id="IPR052921">
    <property type="entry name" value="GPCR1_Superfamily_Member"/>
</dbReference>
<dbReference type="GO" id="GO:0005886">
    <property type="term" value="C:plasma membrane"/>
    <property type="evidence" value="ECO:0007669"/>
    <property type="project" value="UniProtKB-SubCell"/>
</dbReference>
<dbReference type="GeneTree" id="ENSGT01030000234640"/>
<proteinExistence type="predicted"/>
<dbReference type="Proteomes" id="UP000694569">
    <property type="component" value="Unplaced"/>
</dbReference>
<keyword evidence="10" id="KW-0675">Receptor</keyword>
<feature type="transmembrane region" description="Helical" evidence="13">
    <location>
        <begin position="58"/>
        <end position="77"/>
    </location>
</feature>
<dbReference type="FunFam" id="1.20.1070.10:FF:000024">
    <property type="entry name" value="Olfactory receptor"/>
    <property type="match status" value="1"/>
</dbReference>
<evidence type="ECO:0000256" key="7">
    <source>
        <dbReference type="ARBA" id="ARBA00023040"/>
    </source>
</evidence>
<feature type="transmembrane region" description="Helical" evidence="13">
    <location>
        <begin position="195"/>
        <end position="217"/>
    </location>
</feature>
<keyword evidence="9" id="KW-1015">Disulfide bond</keyword>
<sequence>MQNATVLNPSVLTLGFGEMTAMKYLYSVISLIFYILIIFCNVTVISTISLQKRLHEPMYIFIAALCVNGLYGSSAFFPNLFFNLLQETQTISYIGCLTQIYCIHTYMGCELTILAAMGFDRYVSICHPLRYHSIMSMKMVLKMVIAAWLYIVILFSTHFALTVRLPLCDSVILKIYCDNWSVVRLSCIDTTLNNIYGIFVTVGVIGLMPVLIMASYIQIFRVCLQSSKATREKALQTCSPHLITLINFVVDVLFEIILHRYKPTTLPYGLRVAMSVQFLTIPPLLNPLIYGDNGETRLKRILGMLFVFLTDHFVLL</sequence>
<dbReference type="PRINTS" id="PR00245">
    <property type="entry name" value="OLFACTORYR"/>
</dbReference>
<reference evidence="15" key="2">
    <citation type="submission" date="2025-09" db="UniProtKB">
        <authorList>
            <consortium name="Ensembl"/>
        </authorList>
    </citation>
    <scope>IDENTIFICATION</scope>
</reference>
<keyword evidence="6 13" id="KW-1133">Transmembrane helix</keyword>
<dbReference type="SUPFAM" id="SSF81321">
    <property type="entry name" value="Family A G protein-coupled receptor-like"/>
    <property type="match status" value="1"/>
</dbReference>
<evidence type="ECO:0000256" key="5">
    <source>
        <dbReference type="ARBA" id="ARBA00022725"/>
    </source>
</evidence>
<dbReference type="Pfam" id="PF13853">
    <property type="entry name" value="7tm_4"/>
    <property type="match status" value="1"/>
</dbReference>
<keyword evidence="4 13" id="KW-0812">Transmembrane</keyword>
<feature type="transmembrane region" description="Helical" evidence="13">
    <location>
        <begin position="270"/>
        <end position="290"/>
    </location>
</feature>
<evidence type="ECO:0000256" key="11">
    <source>
        <dbReference type="ARBA" id="ARBA00023180"/>
    </source>
</evidence>
<evidence type="ECO:0000256" key="8">
    <source>
        <dbReference type="ARBA" id="ARBA00023136"/>
    </source>
</evidence>
<keyword evidence="11" id="KW-0325">Glycoprotein</keyword>
<dbReference type="InterPro" id="IPR000725">
    <property type="entry name" value="Olfact_rcpt"/>
</dbReference>
<dbReference type="Ensembl" id="ENSLLET00000013686.1">
    <property type="protein sequence ID" value="ENSLLEP00000013168.1"/>
    <property type="gene ID" value="ENSLLEG00000008307.1"/>
</dbReference>
<feature type="domain" description="G-protein coupled receptors family 1 profile" evidence="14">
    <location>
        <begin position="40"/>
        <end position="290"/>
    </location>
</feature>
<keyword evidence="7" id="KW-0297">G-protein coupled receptor</keyword>
<reference evidence="15" key="1">
    <citation type="submission" date="2025-08" db="UniProtKB">
        <authorList>
            <consortium name="Ensembl"/>
        </authorList>
    </citation>
    <scope>IDENTIFICATION</scope>
</reference>